<dbReference type="InterPro" id="IPR018485">
    <property type="entry name" value="FGGY_C"/>
</dbReference>
<organism evidence="7 8">
    <name type="scientific">Sutcliffiella horikoshii</name>
    <dbReference type="NCBI Taxonomy" id="79883"/>
    <lineage>
        <taxon>Bacteria</taxon>
        <taxon>Bacillati</taxon>
        <taxon>Bacillota</taxon>
        <taxon>Bacilli</taxon>
        <taxon>Bacillales</taxon>
        <taxon>Bacillaceae</taxon>
        <taxon>Sutcliffiella</taxon>
    </lineage>
</organism>
<dbReference type="AlphaFoldDB" id="A0A5D4SZF2"/>
<comment type="similarity">
    <text evidence="1 4">Belongs to the FGGY kinase family.</text>
</comment>
<keyword evidence="2 4" id="KW-0808">Transferase</keyword>
<feature type="domain" description="Carbohydrate kinase FGGY N-terminal" evidence="5">
    <location>
        <begin position="4"/>
        <end position="247"/>
    </location>
</feature>
<name>A0A5D4SZF2_9BACI</name>
<evidence type="ECO:0000259" key="5">
    <source>
        <dbReference type="Pfam" id="PF00370"/>
    </source>
</evidence>
<proteinExistence type="inferred from homology"/>
<dbReference type="PIRSF" id="PIRSF000538">
    <property type="entry name" value="GlpK"/>
    <property type="match status" value="1"/>
</dbReference>
<dbReference type="InterPro" id="IPR000577">
    <property type="entry name" value="Carb_kinase_FGGY"/>
</dbReference>
<dbReference type="PROSITE" id="PS00445">
    <property type="entry name" value="FGGY_KINASES_2"/>
    <property type="match status" value="1"/>
</dbReference>
<sequence>MSNYMIGLDIGTSTTRSVIFNRNGEVISESEHAYSTYRPKPSYSEQNPMEIESAARLAISTSISKLKIAPQDIIGLSISAPMHSLICINDNNEPISPLITWADGRSYPQAAIMKESYGQDLYEQTGTPIHPMSPFVKLVWMKENQYTPYYDATRFVSIKEYILYKWCNTWQVDFSIASATGLFNIHTLRWDEEALAIAGINESQLSKVVPCTTQVGPLSADIAKELLLHTSTPIIIGASGGVLANIGVGATEEGETALTIGSSGAIRRFTKQKTIDAEQRTFQYAFTKESRIVGGATNNGTILMHWLARQFSSLTKKETVEVSDLEALAATSSAGANGLFFLPYLNGERAPKWNAKAKGGWMGLTLAHTSADMIRSVMESVIFNMYEIHDKLHENIHPTKKLVVSGSYARSPLWVQMTADIFRKTVILPESTHATAWGAAWFGMFALGEVESLEAIKSYIPIKHEVLPTVRNVAMYEEYYHLYRELYNKNKPLFAEIDRLQY</sequence>
<comment type="caution">
    <text evidence="7">The sequence shown here is derived from an EMBL/GenBank/DDBJ whole genome shotgun (WGS) entry which is preliminary data.</text>
</comment>
<dbReference type="Gene3D" id="3.30.420.40">
    <property type="match status" value="2"/>
</dbReference>
<evidence type="ECO:0000313" key="7">
    <source>
        <dbReference type="EMBL" id="TYS67404.1"/>
    </source>
</evidence>
<protein>
    <submittedName>
        <fullName evidence="7">Gluconokinase</fullName>
    </submittedName>
</protein>
<dbReference type="InterPro" id="IPR018483">
    <property type="entry name" value="Carb_kinase_FGGY_CS"/>
</dbReference>
<dbReference type="GO" id="GO:0005975">
    <property type="term" value="P:carbohydrate metabolic process"/>
    <property type="evidence" value="ECO:0007669"/>
    <property type="project" value="InterPro"/>
</dbReference>
<dbReference type="EMBL" id="VTEV01000005">
    <property type="protein sequence ID" value="TYS67404.1"/>
    <property type="molecule type" value="Genomic_DNA"/>
</dbReference>
<evidence type="ECO:0000259" key="6">
    <source>
        <dbReference type="Pfam" id="PF02782"/>
    </source>
</evidence>
<dbReference type="PROSITE" id="PS00933">
    <property type="entry name" value="FGGY_KINASES_1"/>
    <property type="match status" value="1"/>
</dbReference>
<dbReference type="Pfam" id="PF00370">
    <property type="entry name" value="FGGY_N"/>
    <property type="match status" value="1"/>
</dbReference>
<keyword evidence="3 4" id="KW-0418">Kinase</keyword>
<evidence type="ECO:0000256" key="3">
    <source>
        <dbReference type="ARBA" id="ARBA00022777"/>
    </source>
</evidence>
<dbReference type="PANTHER" id="PTHR43095:SF2">
    <property type="entry name" value="GLUCONOKINASE"/>
    <property type="match status" value="1"/>
</dbReference>
<dbReference type="Pfam" id="PF02782">
    <property type="entry name" value="FGGY_C"/>
    <property type="match status" value="1"/>
</dbReference>
<dbReference type="PANTHER" id="PTHR43095">
    <property type="entry name" value="SUGAR KINASE"/>
    <property type="match status" value="1"/>
</dbReference>
<dbReference type="InterPro" id="IPR043129">
    <property type="entry name" value="ATPase_NBD"/>
</dbReference>
<dbReference type="CDD" id="cd07770">
    <property type="entry name" value="ASKHA_NBD_FGGY_GntK"/>
    <property type="match status" value="1"/>
</dbReference>
<dbReference type="Proteomes" id="UP000322524">
    <property type="component" value="Unassembled WGS sequence"/>
</dbReference>
<dbReference type="SUPFAM" id="SSF53067">
    <property type="entry name" value="Actin-like ATPase domain"/>
    <property type="match status" value="2"/>
</dbReference>
<reference evidence="7 8" key="1">
    <citation type="submission" date="2019-08" db="EMBL/GenBank/DDBJ databases">
        <title>Bacillus genomes from the desert of Cuatro Cienegas, Coahuila.</title>
        <authorList>
            <person name="Olmedo-Alvarez G."/>
        </authorList>
    </citation>
    <scope>NUCLEOTIDE SEQUENCE [LARGE SCALE GENOMIC DNA]</scope>
    <source>
        <strain evidence="7 8">CH28_1T</strain>
    </source>
</reference>
<evidence type="ECO:0000256" key="4">
    <source>
        <dbReference type="RuleBase" id="RU003733"/>
    </source>
</evidence>
<accession>A0A5D4SZF2</accession>
<evidence type="ECO:0000313" key="8">
    <source>
        <dbReference type="Proteomes" id="UP000322524"/>
    </source>
</evidence>
<dbReference type="InterPro" id="IPR050406">
    <property type="entry name" value="FGGY_Carb_Kinase"/>
</dbReference>
<dbReference type="GO" id="GO:0016773">
    <property type="term" value="F:phosphotransferase activity, alcohol group as acceptor"/>
    <property type="evidence" value="ECO:0007669"/>
    <property type="project" value="InterPro"/>
</dbReference>
<dbReference type="RefSeq" id="WP_148988519.1">
    <property type="nucleotide sequence ID" value="NZ_VTEV01000005.1"/>
</dbReference>
<feature type="domain" description="Carbohydrate kinase FGGY C-terminal" evidence="6">
    <location>
        <begin position="259"/>
        <end position="446"/>
    </location>
</feature>
<gene>
    <name evidence="7" type="ORF">FZC76_12470</name>
</gene>
<evidence type="ECO:0000256" key="1">
    <source>
        <dbReference type="ARBA" id="ARBA00009156"/>
    </source>
</evidence>
<dbReference type="OrthoDB" id="9805576at2"/>
<dbReference type="GO" id="GO:0016301">
    <property type="term" value="F:kinase activity"/>
    <property type="evidence" value="ECO:0007669"/>
    <property type="project" value="UniProtKB-KW"/>
</dbReference>
<dbReference type="STRING" id="79883.GCA_001636495_03968"/>
<dbReference type="InterPro" id="IPR018484">
    <property type="entry name" value="FGGY_N"/>
</dbReference>
<evidence type="ECO:0000256" key="2">
    <source>
        <dbReference type="ARBA" id="ARBA00022679"/>
    </source>
</evidence>